<reference evidence="3" key="1">
    <citation type="journal article" date="2019" name="Int. J. Syst. Evol. Microbiol.">
        <title>The Global Catalogue of Microorganisms (GCM) 10K type strain sequencing project: providing services to taxonomists for standard genome sequencing and annotation.</title>
        <authorList>
            <consortium name="The Broad Institute Genomics Platform"/>
            <consortium name="The Broad Institute Genome Sequencing Center for Infectious Disease"/>
            <person name="Wu L."/>
            <person name="Ma J."/>
        </authorList>
    </citation>
    <scope>NUCLEOTIDE SEQUENCE [LARGE SCALE GENOMIC DNA]</scope>
    <source>
        <strain evidence="3">NBRC 12467</strain>
    </source>
</reference>
<proteinExistence type="predicted"/>
<protein>
    <submittedName>
        <fullName evidence="2">Uncharacterized protein</fullName>
    </submittedName>
</protein>
<feature type="region of interest" description="Disordered" evidence="1">
    <location>
        <begin position="33"/>
        <end position="70"/>
    </location>
</feature>
<keyword evidence="3" id="KW-1185">Reference proteome</keyword>
<dbReference type="Proteomes" id="UP001156708">
    <property type="component" value="Unassembled WGS sequence"/>
</dbReference>
<evidence type="ECO:0000313" key="3">
    <source>
        <dbReference type="Proteomes" id="UP001156708"/>
    </source>
</evidence>
<dbReference type="AlphaFoldDB" id="A0AA37WCX4"/>
<gene>
    <name evidence="2" type="ORF">GCM10007872_32910</name>
</gene>
<accession>A0AA37WCX4</accession>
<name>A0AA37WCX4_9PROT</name>
<sequence>MQMCVERSRAQEQDGVTVRRDFRVVRQAKRSVPGLGEIEHAGRGSGGIDNPGGQHWRDEGAGHKGATKGV</sequence>
<comment type="caution">
    <text evidence="2">The sequence shown here is derived from an EMBL/GenBank/DDBJ whole genome shotgun (WGS) entry which is preliminary data.</text>
</comment>
<evidence type="ECO:0000313" key="2">
    <source>
        <dbReference type="EMBL" id="GLQ86376.1"/>
    </source>
</evidence>
<dbReference type="EMBL" id="BSNZ01000063">
    <property type="protein sequence ID" value="GLQ86376.1"/>
    <property type="molecule type" value="Genomic_DNA"/>
</dbReference>
<organism evidence="2 3">
    <name type="scientific">Gluconobacter sphaericus NBRC 12467</name>
    <dbReference type="NCBI Taxonomy" id="1307951"/>
    <lineage>
        <taxon>Bacteria</taxon>
        <taxon>Pseudomonadati</taxon>
        <taxon>Pseudomonadota</taxon>
        <taxon>Alphaproteobacteria</taxon>
        <taxon>Acetobacterales</taxon>
        <taxon>Acetobacteraceae</taxon>
        <taxon>Gluconobacter</taxon>
    </lineage>
</organism>
<evidence type="ECO:0000256" key="1">
    <source>
        <dbReference type="SAM" id="MobiDB-lite"/>
    </source>
</evidence>